<dbReference type="Gene3D" id="2.120.10.80">
    <property type="entry name" value="Kelch-type beta propeller"/>
    <property type="match status" value="1"/>
</dbReference>
<organism evidence="2 3">
    <name type="scientific">Chryseosolibacter histidini</name>
    <dbReference type="NCBI Taxonomy" id="2782349"/>
    <lineage>
        <taxon>Bacteria</taxon>
        <taxon>Pseudomonadati</taxon>
        <taxon>Bacteroidota</taxon>
        <taxon>Cytophagia</taxon>
        <taxon>Cytophagales</taxon>
        <taxon>Chryseotaleaceae</taxon>
        <taxon>Chryseosolibacter</taxon>
    </lineage>
</organism>
<dbReference type="SUPFAM" id="SSF50965">
    <property type="entry name" value="Galactose oxidase, central domain"/>
    <property type="match status" value="1"/>
</dbReference>
<keyword evidence="3" id="KW-1185">Reference proteome</keyword>
<keyword evidence="1" id="KW-1133">Transmembrane helix</keyword>
<dbReference type="PANTHER" id="PTHR35807">
    <property type="entry name" value="TRANSCRIPTIONAL REGULATOR REDD-RELATED"/>
    <property type="match status" value="1"/>
</dbReference>
<reference evidence="2 3" key="1">
    <citation type="submission" date="2021-05" db="EMBL/GenBank/DDBJ databases">
        <title>A Polyphasic approach of four new species of the genus Ohtaekwangia: Ohtaekwangia histidinii sp. nov., Ohtaekwangia cretensis sp. nov., Ohtaekwangia indiensis sp. nov., Ohtaekwangia reichenbachii sp. nov. from diverse environment.</title>
        <authorList>
            <person name="Octaviana S."/>
        </authorList>
    </citation>
    <scope>NUCLEOTIDE SEQUENCE [LARGE SCALE GENOMIC DNA]</scope>
    <source>
        <strain evidence="2 3">PWU4</strain>
    </source>
</reference>
<proteinExistence type="predicted"/>
<feature type="transmembrane region" description="Helical" evidence="1">
    <location>
        <begin position="566"/>
        <end position="584"/>
    </location>
</feature>
<dbReference type="InterPro" id="IPR011043">
    <property type="entry name" value="Gal_Oxase/kelch_b-propeller"/>
</dbReference>
<dbReference type="Pfam" id="PF24681">
    <property type="entry name" value="Kelch_KLHDC2_KLHL20_DRC7"/>
    <property type="match status" value="1"/>
</dbReference>
<keyword evidence="1" id="KW-0812">Transmembrane</keyword>
<dbReference type="InterPro" id="IPR051677">
    <property type="entry name" value="AfsR-DnrI-RedD_regulator"/>
</dbReference>
<keyword evidence="2" id="KW-0238">DNA-binding</keyword>
<protein>
    <submittedName>
        <fullName evidence="2">DNA-binding transcriptional activator</fullName>
    </submittedName>
</protein>
<dbReference type="PANTHER" id="PTHR35807:SF1">
    <property type="entry name" value="TRANSCRIPTIONAL REGULATOR REDD"/>
    <property type="match status" value="1"/>
</dbReference>
<dbReference type="EMBL" id="JAHESF010000010">
    <property type="protein sequence ID" value="MBT1697569.1"/>
    <property type="molecule type" value="Genomic_DNA"/>
</dbReference>
<name>A0AAP2GJ18_9BACT</name>
<evidence type="ECO:0000313" key="2">
    <source>
        <dbReference type="EMBL" id="MBT1697569.1"/>
    </source>
</evidence>
<sequence length="843" mass="97174">MLLSVRSRCAIFLIFGFIPLQVFGFTPPQAPSLGGLKFHGSEQPINQRTSYDVFGDKTARFSDHFNIEFNLSLYPATKIGYLIRIKNKDNNRIYNLFYDGQGGHLNFQFNEEGTNNLIVADMDKELLNLQWFKMKIAFDLKSDSIKLTIHNRTFGAAAKDLPDSYQPVILFGKSDHIIDVPSFAIKDLSVGNQEKYIFALKESEGNIVHDISGKNFGTVANPEWLMNDAYHWRYKVSFQSQSVAGANYNPEKKEIYYFNRDSLHVYNVRSGDTQIKVFEEKCPVKLILGTNFLDTGHNKLYSYEVYYATPNDNYDGATVASLDLNTYRWTAENFEQLPTQLHHHGSYLDPSTERYTIFGGFGNMHFSKTFFSYDLQKKQWTTTLEDLKGDPISYRYFSSVGYLKKNNSIYIFGGMGNESGEQTVGRKYYYDLHRVDLTTKHVTKLWEIPWKRDNVVPVRGMVILNDSSFYTLCYPEHFSQSFLKLYRFSLKDGSYEILGDSIPIYSDKITTNANLYYDSALNNLYAVVQEFDDDISSNLKVYSLAFPPITAQELAGYSMEKNANTVLIILLSGALAAGIGYLLFRKLKSKHRRGEEESRNESLGDHKTTTATRSNAIYLFGDFTVRDRKNRDITYLFSEQLKQIFCLILQHSTSEEGITSQRLSNILWPDKPADKVKNSRGVTINHLRKALSELDGIELIYEKGYFKIVQTEALYCDYTRCLQIIAANEVQKYRDEFVEILTRGKFLQMSDHAVFDSFKEEVEKKLEPVLRIEMEKSFDAELYQTTLALAEAIFNIDPLNDAALTFQIKAMQRLKMNDEARIRYQAFVIEYKKIMGTDYPVKW</sequence>
<dbReference type="GO" id="GO:0003677">
    <property type="term" value="F:DNA binding"/>
    <property type="evidence" value="ECO:0007669"/>
    <property type="project" value="UniProtKB-KW"/>
</dbReference>
<accession>A0AAP2GJ18</accession>
<comment type="caution">
    <text evidence="2">The sequence shown here is derived from an EMBL/GenBank/DDBJ whole genome shotgun (WGS) entry which is preliminary data.</text>
</comment>
<evidence type="ECO:0000256" key="1">
    <source>
        <dbReference type="SAM" id="Phobius"/>
    </source>
</evidence>
<dbReference type="Proteomes" id="UP001319200">
    <property type="component" value="Unassembled WGS sequence"/>
</dbReference>
<dbReference type="InterPro" id="IPR015915">
    <property type="entry name" value="Kelch-typ_b-propeller"/>
</dbReference>
<gene>
    <name evidence="2" type="ORF">KK083_11825</name>
</gene>
<dbReference type="AlphaFoldDB" id="A0AAP2GJ18"/>
<evidence type="ECO:0000313" key="3">
    <source>
        <dbReference type="Proteomes" id="UP001319200"/>
    </source>
</evidence>
<dbReference type="GO" id="GO:0006355">
    <property type="term" value="P:regulation of DNA-templated transcription"/>
    <property type="evidence" value="ECO:0007669"/>
    <property type="project" value="TreeGrafter"/>
</dbReference>
<keyword evidence="1" id="KW-0472">Membrane</keyword>